<feature type="transmembrane region" description="Helical" evidence="5">
    <location>
        <begin position="260"/>
        <end position="280"/>
    </location>
</feature>
<dbReference type="Pfam" id="PF00892">
    <property type="entry name" value="EamA"/>
    <property type="match status" value="1"/>
</dbReference>
<dbReference type="Proteomes" id="UP000825009">
    <property type="component" value="Chromosome"/>
</dbReference>
<dbReference type="PANTHER" id="PTHR32322:SF9">
    <property type="entry name" value="AMINO-ACID METABOLITE EFFLUX PUMP-RELATED"/>
    <property type="match status" value="1"/>
</dbReference>
<reference evidence="7 8" key="1">
    <citation type="submission" date="2021-07" db="EMBL/GenBank/DDBJ databases">
        <title>A novel Jannaschia species isolated from marine dinoflagellate Ceratoperidinium margalefii.</title>
        <authorList>
            <person name="Jiang Y."/>
            <person name="Li Z."/>
        </authorList>
    </citation>
    <scope>NUCLEOTIDE SEQUENCE [LARGE SCALE GENOMIC DNA]</scope>
    <source>
        <strain evidence="7 8">J12C1-MA-4</strain>
    </source>
</reference>
<dbReference type="GO" id="GO:0016020">
    <property type="term" value="C:membrane"/>
    <property type="evidence" value="ECO:0007669"/>
    <property type="project" value="UniProtKB-SubCell"/>
</dbReference>
<keyword evidence="4 5" id="KW-0472">Membrane</keyword>
<feature type="domain" description="EamA" evidence="6">
    <location>
        <begin position="144"/>
        <end position="274"/>
    </location>
</feature>
<feature type="transmembrane region" description="Helical" evidence="5">
    <location>
        <begin position="174"/>
        <end position="191"/>
    </location>
</feature>
<evidence type="ECO:0000256" key="4">
    <source>
        <dbReference type="ARBA" id="ARBA00023136"/>
    </source>
</evidence>
<comment type="subcellular location">
    <subcellularLocation>
        <location evidence="1">Membrane</location>
        <topology evidence="1">Multi-pass membrane protein</topology>
    </subcellularLocation>
</comment>
<evidence type="ECO:0000259" key="6">
    <source>
        <dbReference type="Pfam" id="PF00892"/>
    </source>
</evidence>
<dbReference type="RefSeq" id="WP_219004133.1">
    <property type="nucleotide sequence ID" value="NZ_CP079194.1"/>
</dbReference>
<dbReference type="InterPro" id="IPR050638">
    <property type="entry name" value="AA-Vitamin_Transporters"/>
</dbReference>
<evidence type="ECO:0000313" key="8">
    <source>
        <dbReference type="Proteomes" id="UP000825009"/>
    </source>
</evidence>
<evidence type="ECO:0000256" key="2">
    <source>
        <dbReference type="ARBA" id="ARBA00022692"/>
    </source>
</evidence>
<evidence type="ECO:0000256" key="3">
    <source>
        <dbReference type="ARBA" id="ARBA00022989"/>
    </source>
</evidence>
<sequence>MRFLLLVCVVLVAFASNSILNRLAVGSGEIDALVFAVIRAVAGAVTLAVLVLARRRSLPLFKPARFVGAGSLTLYLVGFSMAYVQMDAGLGALILFGGVQVTMFAGTVLGGERPPARRWIGAALALAGLAWLSWPSGAAALPVIAVIAMLLAAVGWGIYSLAGRTSTDPMAETGANFIWSVPPLLLLSMMRPAQIDGIEASTWGIILAVVAGAITSGLGYALWYSVLPRLGGTVSALLQLTVPIIAMVAGVVLLDELITWRMIGAGALTLGGIAYGLGVFQRMAGSRAS</sequence>
<keyword evidence="8" id="KW-1185">Reference proteome</keyword>
<feature type="transmembrane region" description="Helical" evidence="5">
    <location>
        <begin position="140"/>
        <end position="162"/>
    </location>
</feature>
<feature type="transmembrane region" description="Helical" evidence="5">
    <location>
        <begin position="203"/>
        <end position="224"/>
    </location>
</feature>
<feature type="transmembrane region" description="Helical" evidence="5">
    <location>
        <begin position="236"/>
        <end position="254"/>
    </location>
</feature>
<gene>
    <name evidence="7" type="ORF">KYE46_05905</name>
</gene>
<name>A0A8F6TXK0_9RHOB</name>
<feature type="transmembrane region" description="Helical" evidence="5">
    <location>
        <begin position="32"/>
        <end position="52"/>
    </location>
</feature>
<keyword evidence="3 5" id="KW-1133">Transmembrane helix</keyword>
<evidence type="ECO:0000256" key="5">
    <source>
        <dbReference type="SAM" id="Phobius"/>
    </source>
</evidence>
<protein>
    <submittedName>
        <fullName evidence="7">DMT family transporter</fullName>
    </submittedName>
</protein>
<dbReference type="PANTHER" id="PTHR32322">
    <property type="entry name" value="INNER MEMBRANE TRANSPORTER"/>
    <property type="match status" value="1"/>
</dbReference>
<accession>A0A8F6TXK0</accession>
<proteinExistence type="predicted"/>
<organism evidence="7 8">
    <name type="scientific">Gymnodinialimonas ceratoperidinii</name>
    <dbReference type="NCBI Taxonomy" id="2856823"/>
    <lineage>
        <taxon>Bacteria</taxon>
        <taxon>Pseudomonadati</taxon>
        <taxon>Pseudomonadota</taxon>
        <taxon>Alphaproteobacteria</taxon>
        <taxon>Rhodobacterales</taxon>
        <taxon>Paracoccaceae</taxon>
        <taxon>Gymnodinialimonas</taxon>
    </lineage>
</organism>
<evidence type="ECO:0000256" key="1">
    <source>
        <dbReference type="ARBA" id="ARBA00004141"/>
    </source>
</evidence>
<feature type="transmembrane region" description="Helical" evidence="5">
    <location>
        <begin position="90"/>
        <end position="109"/>
    </location>
</feature>
<dbReference type="EMBL" id="CP079194">
    <property type="protein sequence ID" value="QXT40766.1"/>
    <property type="molecule type" value="Genomic_DNA"/>
</dbReference>
<feature type="transmembrane region" description="Helical" evidence="5">
    <location>
        <begin position="116"/>
        <end position="134"/>
    </location>
</feature>
<feature type="transmembrane region" description="Helical" evidence="5">
    <location>
        <begin position="64"/>
        <end position="84"/>
    </location>
</feature>
<evidence type="ECO:0000313" key="7">
    <source>
        <dbReference type="EMBL" id="QXT40766.1"/>
    </source>
</evidence>
<dbReference type="KEGG" id="gce:KYE46_05905"/>
<keyword evidence="2 5" id="KW-0812">Transmembrane</keyword>
<dbReference type="InterPro" id="IPR000620">
    <property type="entry name" value="EamA_dom"/>
</dbReference>
<dbReference type="AlphaFoldDB" id="A0A8F6TXK0"/>